<dbReference type="Gene3D" id="1.20.140.40">
    <property type="entry name" value="Invertase/pectin methylesterase inhibitor family protein"/>
    <property type="match status" value="1"/>
</dbReference>
<dbReference type="Proteomes" id="UP001497480">
    <property type="component" value="Unassembled WGS sequence"/>
</dbReference>
<keyword evidence="6" id="KW-0964">Secreted</keyword>
<dbReference type="InterPro" id="IPR033131">
    <property type="entry name" value="Pectinesterase_Asp_AS"/>
</dbReference>
<dbReference type="GO" id="GO:0042545">
    <property type="term" value="P:cell wall modification"/>
    <property type="evidence" value="ECO:0007669"/>
    <property type="project" value="UniProtKB-UniRule"/>
</dbReference>
<evidence type="ECO:0000256" key="3">
    <source>
        <dbReference type="ARBA" id="ARBA00006027"/>
    </source>
</evidence>
<evidence type="ECO:0000256" key="2">
    <source>
        <dbReference type="ARBA" id="ARBA00005184"/>
    </source>
</evidence>
<comment type="pathway">
    <text evidence="2 14">Glycan metabolism; pectin degradation; 2-dehydro-3-deoxy-D-gluconate from pectin: step 1/5.</text>
</comment>
<evidence type="ECO:0000256" key="4">
    <source>
        <dbReference type="ARBA" id="ARBA00007786"/>
    </source>
</evidence>
<organism evidence="16 17">
    <name type="scientific">Lupinus luteus</name>
    <name type="common">European yellow lupine</name>
    <dbReference type="NCBI Taxonomy" id="3873"/>
    <lineage>
        <taxon>Eukaryota</taxon>
        <taxon>Viridiplantae</taxon>
        <taxon>Streptophyta</taxon>
        <taxon>Embryophyta</taxon>
        <taxon>Tracheophyta</taxon>
        <taxon>Spermatophyta</taxon>
        <taxon>Magnoliopsida</taxon>
        <taxon>eudicotyledons</taxon>
        <taxon>Gunneridae</taxon>
        <taxon>Pentapetalae</taxon>
        <taxon>rosids</taxon>
        <taxon>fabids</taxon>
        <taxon>Fabales</taxon>
        <taxon>Fabaceae</taxon>
        <taxon>Papilionoideae</taxon>
        <taxon>50 kb inversion clade</taxon>
        <taxon>genistoids sensu lato</taxon>
        <taxon>core genistoids</taxon>
        <taxon>Genisteae</taxon>
        <taxon>Lupinus</taxon>
    </lineage>
</organism>
<dbReference type="GO" id="GO:0045490">
    <property type="term" value="P:pectin catabolic process"/>
    <property type="evidence" value="ECO:0007669"/>
    <property type="project" value="UniProtKB-UniRule"/>
</dbReference>
<dbReference type="Pfam" id="PF04043">
    <property type="entry name" value="PMEI"/>
    <property type="match status" value="1"/>
</dbReference>
<feature type="active site" evidence="13">
    <location>
        <position position="398"/>
    </location>
</feature>
<evidence type="ECO:0000256" key="6">
    <source>
        <dbReference type="ARBA" id="ARBA00022512"/>
    </source>
</evidence>
<comment type="catalytic activity">
    <reaction evidence="11 14">
        <text>[(1-&gt;4)-alpha-D-galacturonosyl methyl ester](n) + n H2O = [(1-&gt;4)-alpha-D-galacturonosyl](n) + n methanol + n H(+)</text>
        <dbReference type="Rhea" id="RHEA:22380"/>
        <dbReference type="Rhea" id="RHEA-COMP:14570"/>
        <dbReference type="Rhea" id="RHEA-COMP:14573"/>
        <dbReference type="ChEBI" id="CHEBI:15377"/>
        <dbReference type="ChEBI" id="CHEBI:15378"/>
        <dbReference type="ChEBI" id="CHEBI:17790"/>
        <dbReference type="ChEBI" id="CHEBI:140522"/>
        <dbReference type="ChEBI" id="CHEBI:140523"/>
        <dbReference type="EC" id="3.1.1.11"/>
    </reaction>
</comment>
<reference evidence="16 17" key="1">
    <citation type="submission" date="2024-03" db="EMBL/GenBank/DDBJ databases">
        <authorList>
            <person name="Martinez-Hernandez J."/>
        </authorList>
    </citation>
    <scope>NUCLEOTIDE SEQUENCE [LARGE SCALE GENOMIC DNA]</scope>
</reference>
<sequence>MKSKIVASAVSLILVVGVVIGVVAVVSKDNINDNPQLSSHNKAVTTLCNDADDKKLCHDVLKPVGNSSNPKEYVEIVVKSTMESVIKAFNMSDRLTIEHGKSNPSIKMALDDCKDLLQSAMHELEASGVFVRDGNIQDVLTHSAELKNWLGAIIAYQQSCLDGFNTDGEKNVQTQLNTGSLDNVGKLTGLALDIVSGISKVLSSLDLDLNLKPASRRLLEVDHEGYPTWFSTSDRKLLAAKSEVALIPHAIVAKDGSGKYKTILDAINSYPKGHKGRYVIYVKGGVYNEYITVDYMKPNILLYGDGPSKTIITGRKNFHEGVKTMRTATFSTEADGFIAKGITFENTAGAIGHQAVALRVQGDRSAFFDCAIRGYQDTLYTHAHRQFYRNCEISGTIDFIFGYGSALIQNSKIIVRKPGPNQSNIVVADGTDQKNMPTGIVLHNCEIIPESALQADRLKVKTYLARPWKAYSKAVFIENVIGDLIQPEGYIPWAPEPNTQFSYFAEFGNTGPGANSNARAKFSKGQITKQEAEKYIAERWIQASTWLPGTGIPFDGGFTKH</sequence>
<dbReference type="SMART" id="SM00856">
    <property type="entry name" value="PMEI"/>
    <property type="match status" value="1"/>
</dbReference>
<evidence type="ECO:0000256" key="5">
    <source>
        <dbReference type="ARBA" id="ARBA00013229"/>
    </source>
</evidence>
<dbReference type="InterPro" id="IPR006501">
    <property type="entry name" value="Pectinesterase_inhib_dom"/>
</dbReference>
<keyword evidence="7 14" id="KW-0378">Hydrolase</keyword>
<keyword evidence="17" id="KW-1185">Reference proteome</keyword>
<dbReference type="FunFam" id="1.20.140.40:FF:000001">
    <property type="entry name" value="Pectinesterase"/>
    <property type="match status" value="1"/>
</dbReference>
<keyword evidence="8 14" id="KW-0063">Aspartyl esterase</keyword>
<dbReference type="AlphaFoldDB" id="A0AAV1VZE6"/>
<evidence type="ECO:0000256" key="1">
    <source>
        <dbReference type="ARBA" id="ARBA00004191"/>
    </source>
</evidence>
<evidence type="ECO:0000256" key="8">
    <source>
        <dbReference type="ARBA" id="ARBA00023085"/>
    </source>
</evidence>
<evidence type="ECO:0000256" key="13">
    <source>
        <dbReference type="PROSITE-ProRule" id="PRU10040"/>
    </source>
</evidence>
<evidence type="ECO:0000313" key="17">
    <source>
        <dbReference type="Proteomes" id="UP001497480"/>
    </source>
</evidence>
<accession>A0AAV1VZE6</accession>
<dbReference type="InterPro" id="IPR011050">
    <property type="entry name" value="Pectin_lyase_fold/virulence"/>
</dbReference>
<dbReference type="EC" id="3.1.1.11" evidence="5 14"/>
<dbReference type="SUPFAM" id="SSF51126">
    <property type="entry name" value="Pectin lyase-like"/>
    <property type="match status" value="1"/>
</dbReference>
<evidence type="ECO:0000313" key="16">
    <source>
        <dbReference type="EMBL" id="CAL0302365.1"/>
    </source>
</evidence>
<evidence type="ECO:0000256" key="10">
    <source>
        <dbReference type="ARBA" id="ARBA00023180"/>
    </source>
</evidence>
<gene>
    <name evidence="16" type="ORF">LLUT_LOCUS3425</name>
</gene>
<dbReference type="InterPro" id="IPR012334">
    <property type="entry name" value="Pectin_lyas_fold"/>
</dbReference>
<dbReference type="NCBIfam" id="TIGR01614">
    <property type="entry name" value="PME_inhib"/>
    <property type="match status" value="1"/>
</dbReference>
<keyword evidence="6" id="KW-0134">Cell wall</keyword>
<dbReference type="PANTHER" id="PTHR31707">
    <property type="entry name" value="PECTINESTERASE"/>
    <property type="match status" value="1"/>
</dbReference>
<dbReference type="Pfam" id="PF01095">
    <property type="entry name" value="Pectinesterase"/>
    <property type="match status" value="1"/>
</dbReference>
<evidence type="ECO:0000256" key="7">
    <source>
        <dbReference type="ARBA" id="ARBA00022801"/>
    </source>
</evidence>
<keyword evidence="10" id="KW-0325">Glycoprotein</keyword>
<feature type="domain" description="Pectinesterase inhibitor" evidence="15">
    <location>
        <begin position="39"/>
        <end position="194"/>
    </location>
</feature>
<keyword evidence="9" id="KW-1015">Disulfide bond</keyword>
<evidence type="ECO:0000256" key="14">
    <source>
        <dbReference type="RuleBase" id="RU000589"/>
    </source>
</evidence>
<protein>
    <recommendedName>
        <fullName evidence="5 14">Pectinesterase</fullName>
        <ecNumber evidence="5 14">3.1.1.11</ecNumber>
    </recommendedName>
</protein>
<dbReference type="InterPro" id="IPR000070">
    <property type="entry name" value="Pectinesterase_cat"/>
</dbReference>
<comment type="similarity">
    <text evidence="4">In the C-terminal section; belongs to the pectinesterase family.</text>
</comment>
<proteinExistence type="inferred from homology"/>
<comment type="function">
    <text evidence="12">Acts in the modification of cell walls via demethylesterification of cell wall pectin.</text>
</comment>
<dbReference type="CDD" id="cd15798">
    <property type="entry name" value="PMEI-like_3"/>
    <property type="match status" value="1"/>
</dbReference>
<evidence type="ECO:0000256" key="12">
    <source>
        <dbReference type="ARBA" id="ARBA00057335"/>
    </source>
</evidence>
<comment type="caution">
    <text evidence="16">The sequence shown here is derived from an EMBL/GenBank/DDBJ whole genome shotgun (WGS) entry which is preliminary data.</text>
</comment>
<evidence type="ECO:0000256" key="9">
    <source>
        <dbReference type="ARBA" id="ARBA00023157"/>
    </source>
</evidence>
<dbReference type="FunFam" id="2.160.20.10:FF:000001">
    <property type="entry name" value="Pectinesterase"/>
    <property type="match status" value="1"/>
</dbReference>
<comment type="subcellular location">
    <subcellularLocation>
        <location evidence="1">Secreted</location>
        <location evidence="1">Cell wall</location>
    </subcellularLocation>
</comment>
<evidence type="ECO:0000256" key="11">
    <source>
        <dbReference type="ARBA" id="ARBA00047928"/>
    </source>
</evidence>
<dbReference type="SUPFAM" id="SSF101148">
    <property type="entry name" value="Plant invertase/pectin methylesterase inhibitor"/>
    <property type="match status" value="1"/>
</dbReference>
<dbReference type="Gene3D" id="2.160.20.10">
    <property type="entry name" value="Single-stranded right-handed beta-helix, Pectin lyase-like"/>
    <property type="match status" value="1"/>
</dbReference>
<dbReference type="EMBL" id="CAXHTB010000002">
    <property type="protein sequence ID" value="CAL0302365.1"/>
    <property type="molecule type" value="Genomic_DNA"/>
</dbReference>
<name>A0AAV1VZE6_LUPLU</name>
<dbReference type="GO" id="GO:0004857">
    <property type="term" value="F:enzyme inhibitor activity"/>
    <property type="evidence" value="ECO:0007669"/>
    <property type="project" value="InterPro"/>
</dbReference>
<dbReference type="GO" id="GO:0030599">
    <property type="term" value="F:pectinesterase activity"/>
    <property type="evidence" value="ECO:0007669"/>
    <property type="project" value="UniProtKB-UniRule"/>
</dbReference>
<dbReference type="InterPro" id="IPR035513">
    <property type="entry name" value="Invertase/methylesterase_inhib"/>
</dbReference>
<evidence type="ECO:0000259" key="15">
    <source>
        <dbReference type="SMART" id="SM00856"/>
    </source>
</evidence>
<comment type="similarity">
    <text evidence="3">In the N-terminal section; belongs to the PMEI family.</text>
</comment>
<dbReference type="PROSITE" id="PS00503">
    <property type="entry name" value="PECTINESTERASE_2"/>
    <property type="match status" value="1"/>
</dbReference>